<dbReference type="PATRIC" id="fig|512763.3.peg.3421"/>
<proteinExistence type="predicted"/>
<keyword evidence="2" id="KW-1185">Reference proteome</keyword>
<dbReference type="PANTHER" id="PTHR48098">
    <property type="entry name" value="ENTEROCHELIN ESTERASE-RELATED"/>
    <property type="match status" value="1"/>
</dbReference>
<dbReference type="SUPFAM" id="SSF53474">
    <property type="entry name" value="alpha/beta-Hydrolases"/>
    <property type="match status" value="1"/>
</dbReference>
<protein>
    <submittedName>
        <fullName evidence="1">Esterase</fullName>
    </submittedName>
</protein>
<sequence length="234" mass="27250">MKEQYHKWYSQQLSQDIEMLVYGDSGYPVILFPTSKGRYYENKDFKLIESAACFINEGKVKIYCIDSIDAQSWYNKGVHPADRVKNHIWYDQMLYHELAPWAMQETGHSKVCVAGCSFGGYHAANFAFKHPDRVSHMYSMSGAFDIRGQVDDFYSDDVYYNNPIEFVRHATDPALWQLKIILGTSDYDICLESNHILSAILNGKGINHWLDIRPNAVHDWSVWREMFPHYLSQI</sequence>
<organism evidence="1 2">
    <name type="scientific">Rufibacter tibetensis</name>
    <dbReference type="NCBI Taxonomy" id="512763"/>
    <lineage>
        <taxon>Bacteria</taxon>
        <taxon>Pseudomonadati</taxon>
        <taxon>Bacteroidota</taxon>
        <taxon>Cytophagia</taxon>
        <taxon>Cytophagales</taxon>
        <taxon>Hymenobacteraceae</taxon>
        <taxon>Rufibacter</taxon>
    </lineage>
</organism>
<dbReference type="Pfam" id="PF00756">
    <property type="entry name" value="Esterase"/>
    <property type="match status" value="1"/>
</dbReference>
<gene>
    <name evidence="1" type="ORF">DC20_15550</name>
</gene>
<dbReference type="KEGG" id="rti:DC20_15550"/>
<dbReference type="Gene3D" id="3.40.50.1820">
    <property type="entry name" value="alpha/beta hydrolase"/>
    <property type="match status" value="1"/>
</dbReference>
<reference evidence="1 2" key="1">
    <citation type="submission" date="2015-08" db="EMBL/GenBank/DDBJ databases">
        <title>Complete genome sequence of Rufibacter tibetensis strain 1351t, a radiation-resistant bacterium from tibet plateau.</title>
        <authorList>
            <person name="Dai J."/>
        </authorList>
    </citation>
    <scope>NUCLEOTIDE SEQUENCE [LARGE SCALE GENOMIC DNA]</scope>
    <source>
        <strain evidence="1 2">1351</strain>
    </source>
</reference>
<dbReference type="AlphaFoldDB" id="A0A0P0D002"/>
<dbReference type="OrthoDB" id="9775130at2"/>
<evidence type="ECO:0000313" key="2">
    <source>
        <dbReference type="Proteomes" id="UP000061382"/>
    </source>
</evidence>
<dbReference type="STRING" id="512763.DC20_15550"/>
<dbReference type="InterPro" id="IPR029058">
    <property type="entry name" value="AB_hydrolase_fold"/>
</dbReference>
<evidence type="ECO:0000313" key="1">
    <source>
        <dbReference type="EMBL" id="ALJ00126.1"/>
    </source>
</evidence>
<dbReference type="Proteomes" id="UP000061382">
    <property type="component" value="Chromosome"/>
</dbReference>
<dbReference type="InterPro" id="IPR000801">
    <property type="entry name" value="Esterase-like"/>
</dbReference>
<dbReference type="EMBL" id="CP012643">
    <property type="protein sequence ID" value="ALJ00126.1"/>
    <property type="molecule type" value="Genomic_DNA"/>
</dbReference>
<accession>A0A0P0D002</accession>
<dbReference type="InterPro" id="IPR050583">
    <property type="entry name" value="Mycobacterial_A85_antigen"/>
</dbReference>
<dbReference type="PANTHER" id="PTHR48098:SF3">
    <property type="entry name" value="IRON(III) ENTEROBACTIN ESTERASE"/>
    <property type="match status" value="1"/>
</dbReference>
<dbReference type="RefSeq" id="WP_062544671.1">
    <property type="nucleotide sequence ID" value="NZ_CP012643.1"/>
</dbReference>
<name>A0A0P0D002_9BACT</name>